<evidence type="ECO:0000313" key="2">
    <source>
        <dbReference type="Proteomes" id="UP000588098"/>
    </source>
</evidence>
<comment type="caution">
    <text evidence="1">The sequence shown here is derived from an EMBL/GenBank/DDBJ whole genome shotgun (WGS) entry which is preliminary data.</text>
</comment>
<protein>
    <submittedName>
        <fullName evidence="1">Uncharacterized protein</fullName>
    </submittedName>
</protein>
<sequence>MSGNVLGERMYAAPRTANRSAVQPGDVIPVNTPVLPDGIVIRDAIRADADPLEPLIRLADPENPGGSGGCFPP</sequence>
<dbReference type="RefSeq" id="WP_184577296.1">
    <property type="nucleotide sequence ID" value="NZ_JACHJL010000020.1"/>
</dbReference>
<dbReference type="EMBL" id="JACHJL010000020">
    <property type="protein sequence ID" value="MBB5938971.1"/>
    <property type="molecule type" value="Genomic_DNA"/>
</dbReference>
<name>A0A7W9V262_9ACTN</name>
<gene>
    <name evidence="1" type="ORF">FHS42_006063</name>
</gene>
<dbReference type="AlphaFoldDB" id="A0A7W9V262"/>
<accession>A0A7W9V262</accession>
<dbReference type="Proteomes" id="UP000588098">
    <property type="component" value="Unassembled WGS sequence"/>
</dbReference>
<proteinExistence type="predicted"/>
<keyword evidence="2" id="KW-1185">Reference proteome</keyword>
<evidence type="ECO:0000313" key="1">
    <source>
        <dbReference type="EMBL" id="MBB5938971.1"/>
    </source>
</evidence>
<reference evidence="1 2" key="1">
    <citation type="submission" date="2020-08" db="EMBL/GenBank/DDBJ databases">
        <title>Genomic Encyclopedia of Type Strains, Phase III (KMG-III): the genomes of soil and plant-associated and newly described type strains.</title>
        <authorList>
            <person name="Whitman W."/>
        </authorList>
    </citation>
    <scope>NUCLEOTIDE SEQUENCE [LARGE SCALE GENOMIC DNA]</scope>
    <source>
        <strain evidence="1 2">CECT 8305</strain>
    </source>
</reference>
<organism evidence="1 2">
    <name type="scientific">Streptomyces zagrosensis</name>
    <dbReference type="NCBI Taxonomy" id="1042984"/>
    <lineage>
        <taxon>Bacteria</taxon>
        <taxon>Bacillati</taxon>
        <taxon>Actinomycetota</taxon>
        <taxon>Actinomycetes</taxon>
        <taxon>Kitasatosporales</taxon>
        <taxon>Streptomycetaceae</taxon>
        <taxon>Streptomyces</taxon>
    </lineage>
</organism>